<dbReference type="Pfam" id="PF03845">
    <property type="entry name" value="Spore_permease"/>
    <property type="match status" value="1"/>
</dbReference>
<evidence type="ECO:0000256" key="6">
    <source>
        <dbReference type="ARBA" id="ARBA00022989"/>
    </source>
</evidence>
<evidence type="ECO:0000313" key="10">
    <source>
        <dbReference type="Proteomes" id="UP000019109"/>
    </source>
</evidence>
<dbReference type="STRING" id="1294263.JCM21531_2942"/>
<evidence type="ECO:0000256" key="5">
    <source>
        <dbReference type="ARBA" id="ARBA00022692"/>
    </source>
</evidence>
<dbReference type="PANTHER" id="PTHR34975">
    <property type="entry name" value="SPORE GERMINATION PROTEIN A2"/>
    <property type="match status" value="1"/>
</dbReference>
<proteinExistence type="inferred from homology"/>
<dbReference type="GO" id="GO:0009847">
    <property type="term" value="P:spore germination"/>
    <property type="evidence" value="ECO:0007669"/>
    <property type="project" value="InterPro"/>
</dbReference>
<dbReference type="EMBL" id="BAVR01000037">
    <property type="protein sequence ID" value="GAE89417.1"/>
    <property type="molecule type" value="Genomic_DNA"/>
</dbReference>
<evidence type="ECO:0000256" key="8">
    <source>
        <dbReference type="SAM" id="Phobius"/>
    </source>
</evidence>
<evidence type="ECO:0000256" key="3">
    <source>
        <dbReference type="ARBA" id="ARBA00022448"/>
    </source>
</evidence>
<dbReference type="PANTHER" id="PTHR34975:SF2">
    <property type="entry name" value="SPORE GERMINATION PROTEIN A2"/>
    <property type="match status" value="1"/>
</dbReference>
<feature type="transmembrane region" description="Helical" evidence="8">
    <location>
        <begin position="39"/>
        <end position="60"/>
    </location>
</feature>
<name>W4V894_9FIRM</name>
<keyword evidence="6 8" id="KW-1133">Transmembrane helix</keyword>
<dbReference type="Proteomes" id="UP000019109">
    <property type="component" value="Unassembled WGS sequence"/>
</dbReference>
<keyword evidence="3" id="KW-0813">Transport</keyword>
<organism evidence="9 10">
    <name type="scientific">Acetivibrio straminisolvens JCM 21531</name>
    <dbReference type="NCBI Taxonomy" id="1294263"/>
    <lineage>
        <taxon>Bacteria</taxon>
        <taxon>Bacillati</taxon>
        <taxon>Bacillota</taxon>
        <taxon>Clostridia</taxon>
        <taxon>Eubacteriales</taxon>
        <taxon>Oscillospiraceae</taxon>
        <taxon>Acetivibrio</taxon>
    </lineage>
</organism>
<comment type="similarity">
    <text evidence="2">Belongs to the amino acid-polyamine-organocation (APC) superfamily. Spore germination protein (SGP) (TC 2.A.3.9) family.</text>
</comment>
<keyword evidence="5 8" id="KW-0812">Transmembrane</keyword>
<keyword evidence="10" id="KW-1185">Reference proteome</keyword>
<comment type="caution">
    <text evidence="9">The sequence shown here is derived from an EMBL/GenBank/DDBJ whole genome shotgun (WGS) entry which is preliminary data.</text>
</comment>
<keyword evidence="7 8" id="KW-0472">Membrane</keyword>
<dbReference type="GO" id="GO:0016020">
    <property type="term" value="C:membrane"/>
    <property type="evidence" value="ECO:0007669"/>
    <property type="project" value="UniProtKB-SubCell"/>
</dbReference>
<gene>
    <name evidence="9" type="ORF">JCM21531_2942</name>
</gene>
<feature type="transmembrane region" description="Helical" evidence="8">
    <location>
        <begin position="120"/>
        <end position="140"/>
    </location>
</feature>
<protein>
    <submittedName>
        <fullName evidence="9">Spore germination protein GerKB</fullName>
    </submittedName>
</protein>
<keyword evidence="4" id="KW-0309">Germination</keyword>
<evidence type="ECO:0000256" key="2">
    <source>
        <dbReference type="ARBA" id="ARBA00007998"/>
    </source>
</evidence>
<evidence type="ECO:0000313" key="9">
    <source>
        <dbReference type="EMBL" id="GAE89417.1"/>
    </source>
</evidence>
<evidence type="ECO:0000256" key="4">
    <source>
        <dbReference type="ARBA" id="ARBA00022544"/>
    </source>
</evidence>
<feature type="transmembrane region" description="Helical" evidence="8">
    <location>
        <begin position="146"/>
        <end position="166"/>
    </location>
</feature>
<evidence type="ECO:0000256" key="7">
    <source>
        <dbReference type="ARBA" id="ARBA00023136"/>
    </source>
</evidence>
<comment type="subcellular location">
    <subcellularLocation>
        <location evidence="1">Membrane</location>
        <topology evidence="1">Multi-pass membrane protein</topology>
    </subcellularLocation>
</comment>
<dbReference type="AlphaFoldDB" id="W4V894"/>
<sequence length="229" mass="25399">MENDKLLPVQMMPIISSTMMSVNILTIQRNLSAIAKEDAWISMILGIIIGVFSAILLYSLVRLNPGLDFAEIILHQGGNWVGRLLLIPITVYIIIDIGLSLKVFSFALKIFLLDRTPISVISLLLIIVIVSVVAKGITVIASVTDILYPFFLISLILLIAMSTLEFQKTNIMPIIYGNVPNILKGGLPAYGAISAFGSFSYVMKYVNEPKKYLNGSVLDFVFPQFYIFF</sequence>
<evidence type="ECO:0000256" key="1">
    <source>
        <dbReference type="ARBA" id="ARBA00004141"/>
    </source>
</evidence>
<feature type="transmembrane region" description="Helical" evidence="8">
    <location>
        <begin position="6"/>
        <end position="27"/>
    </location>
</feature>
<dbReference type="InterPro" id="IPR004761">
    <property type="entry name" value="Spore_GerAB"/>
</dbReference>
<accession>W4V894</accession>
<feature type="transmembrane region" description="Helical" evidence="8">
    <location>
        <begin position="80"/>
        <end position="99"/>
    </location>
</feature>
<reference evidence="9" key="1">
    <citation type="journal article" date="2014" name="Genome Announc.">
        <title>Draft Genome Sequence of Clostridium straminisolvens Strain JCM 21531T, Isolated from a Cellulose-Degrading Bacterial Community.</title>
        <authorList>
            <person name="Yuki M."/>
            <person name="Oshima K."/>
            <person name="Suda W."/>
            <person name="Sakamoto M."/>
            <person name="Kitamura K."/>
            <person name="Iida T."/>
            <person name="Hattori M."/>
            <person name="Ohkuma M."/>
        </authorList>
    </citation>
    <scope>NUCLEOTIDE SEQUENCE [LARGE SCALE GENOMIC DNA]</scope>
    <source>
        <strain evidence="9">JCM 21531</strain>
    </source>
</reference>